<evidence type="ECO:0000256" key="1">
    <source>
        <dbReference type="ARBA" id="ARBA00004141"/>
    </source>
</evidence>
<evidence type="ECO:0000313" key="13">
    <source>
        <dbReference type="EMBL" id="CAH0557334.1"/>
    </source>
</evidence>
<evidence type="ECO:0000313" key="14">
    <source>
        <dbReference type="Proteomes" id="UP001154078"/>
    </source>
</evidence>
<dbReference type="Gene3D" id="2.60.470.10">
    <property type="entry name" value="Acid-sensing ion channels like domains"/>
    <property type="match status" value="1"/>
</dbReference>
<evidence type="ECO:0000256" key="12">
    <source>
        <dbReference type="RuleBase" id="RU000679"/>
    </source>
</evidence>
<dbReference type="Proteomes" id="UP001154078">
    <property type="component" value="Chromosome 5"/>
</dbReference>
<dbReference type="GO" id="GO:0016020">
    <property type="term" value="C:membrane"/>
    <property type="evidence" value="ECO:0007669"/>
    <property type="project" value="UniProtKB-SubCell"/>
</dbReference>
<evidence type="ECO:0000256" key="10">
    <source>
        <dbReference type="ARBA" id="ARBA00023201"/>
    </source>
</evidence>
<dbReference type="EMBL" id="OV121136">
    <property type="protein sequence ID" value="CAH0557334.1"/>
    <property type="molecule type" value="Genomic_DNA"/>
</dbReference>
<dbReference type="Pfam" id="PF00858">
    <property type="entry name" value="ASC"/>
    <property type="match status" value="1"/>
</dbReference>
<dbReference type="OrthoDB" id="6502088at2759"/>
<evidence type="ECO:0000256" key="7">
    <source>
        <dbReference type="ARBA" id="ARBA00023053"/>
    </source>
</evidence>
<keyword evidence="11 12" id="KW-0407">Ion channel</keyword>
<keyword evidence="6" id="KW-1133">Transmembrane helix</keyword>
<dbReference type="InterPro" id="IPR001873">
    <property type="entry name" value="ENaC"/>
</dbReference>
<keyword evidence="4 12" id="KW-0894">Sodium channel</keyword>
<gene>
    <name evidence="13" type="ORF">MELIAE_LOCUS8078</name>
</gene>
<keyword evidence="7" id="KW-0915">Sodium</keyword>
<proteinExistence type="inferred from homology"/>
<dbReference type="GO" id="GO:0005272">
    <property type="term" value="F:sodium channel activity"/>
    <property type="evidence" value="ECO:0007669"/>
    <property type="project" value="UniProtKB-KW"/>
</dbReference>
<evidence type="ECO:0000256" key="8">
    <source>
        <dbReference type="ARBA" id="ARBA00023065"/>
    </source>
</evidence>
<evidence type="ECO:0000256" key="9">
    <source>
        <dbReference type="ARBA" id="ARBA00023136"/>
    </source>
</evidence>
<comment type="similarity">
    <text evidence="2 12">Belongs to the amiloride-sensitive sodium channel (TC 1.A.6) family.</text>
</comment>
<dbReference type="AlphaFoldDB" id="A0A9P0B851"/>
<accession>A0A9P0B851</accession>
<evidence type="ECO:0000256" key="11">
    <source>
        <dbReference type="ARBA" id="ARBA00023303"/>
    </source>
</evidence>
<evidence type="ECO:0000256" key="5">
    <source>
        <dbReference type="ARBA" id="ARBA00022692"/>
    </source>
</evidence>
<keyword evidence="9" id="KW-0472">Membrane</keyword>
<name>A0A9P0B851_BRAAE</name>
<organism evidence="13 14">
    <name type="scientific">Brassicogethes aeneus</name>
    <name type="common">Rape pollen beetle</name>
    <name type="synonym">Meligethes aeneus</name>
    <dbReference type="NCBI Taxonomy" id="1431903"/>
    <lineage>
        <taxon>Eukaryota</taxon>
        <taxon>Metazoa</taxon>
        <taxon>Ecdysozoa</taxon>
        <taxon>Arthropoda</taxon>
        <taxon>Hexapoda</taxon>
        <taxon>Insecta</taxon>
        <taxon>Pterygota</taxon>
        <taxon>Neoptera</taxon>
        <taxon>Endopterygota</taxon>
        <taxon>Coleoptera</taxon>
        <taxon>Polyphaga</taxon>
        <taxon>Cucujiformia</taxon>
        <taxon>Nitidulidae</taxon>
        <taxon>Meligethinae</taxon>
        <taxon>Brassicogethes</taxon>
    </lineage>
</organism>
<keyword evidence="3 12" id="KW-0813">Transport</keyword>
<comment type="subcellular location">
    <subcellularLocation>
        <location evidence="1">Membrane</location>
        <topology evidence="1">Multi-pass membrane protein</topology>
    </subcellularLocation>
</comment>
<evidence type="ECO:0000256" key="6">
    <source>
        <dbReference type="ARBA" id="ARBA00022989"/>
    </source>
</evidence>
<sequence length="262" mass="30132">MALNLRLLYQLVQTEALSIPHQIFSKLQSILDNKKLKPLDVLRYLAPTCEESLQRCRWKGEEKRCDIIFQMIPTSQGFCCAFNYFAMRNPIYPGFYRNLSYKSPKLPRRVSACGYQTGLEILLSNDPNNYFLTGIPSIGHSVLIHNSYYFPASSVQTVLTENRLLNHIDIVPSLTYSTNSLKELDIEKRNCLLFNERKLPNFEGYTYHNCIVESMIHGSVELAQKNVENKCNCLPDCEYVEYIAQTSSGRLMSQYATNPNNL</sequence>
<evidence type="ECO:0000256" key="4">
    <source>
        <dbReference type="ARBA" id="ARBA00022461"/>
    </source>
</evidence>
<keyword evidence="5 12" id="KW-0812">Transmembrane</keyword>
<keyword evidence="8 12" id="KW-0406">Ion transport</keyword>
<keyword evidence="14" id="KW-1185">Reference proteome</keyword>
<evidence type="ECO:0000256" key="2">
    <source>
        <dbReference type="ARBA" id="ARBA00007193"/>
    </source>
</evidence>
<protein>
    <submittedName>
        <fullName evidence="13">Uncharacterized protein</fullName>
    </submittedName>
</protein>
<evidence type="ECO:0000256" key="3">
    <source>
        <dbReference type="ARBA" id="ARBA00022448"/>
    </source>
</evidence>
<reference evidence="13" key="1">
    <citation type="submission" date="2021-12" db="EMBL/GenBank/DDBJ databases">
        <authorList>
            <person name="King R."/>
        </authorList>
    </citation>
    <scope>NUCLEOTIDE SEQUENCE</scope>
</reference>
<keyword evidence="10 12" id="KW-0739">Sodium transport</keyword>